<comment type="subcellular location">
    <subcellularLocation>
        <location evidence="2">Cytoplasm</location>
    </subcellularLocation>
</comment>
<dbReference type="SUPFAM" id="SSF46579">
    <property type="entry name" value="Prefoldin"/>
    <property type="match status" value="1"/>
</dbReference>
<proteinExistence type="inferred from homology"/>
<dbReference type="NCBIfam" id="TIGR00293">
    <property type="entry name" value="prefoldin subunit alpha"/>
    <property type="match status" value="1"/>
</dbReference>
<comment type="caution">
    <text evidence="5">The sequence shown here is derived from an EMBL/GenBank/DDBJ whole genome shotgun (WGS) entry which is preliminary data.</text>
</comment>
<feature type="coiled-coil region" evidence="3">
    <location>
        <begin position="6"/>
        <end position="47"/>
    </location>
</feature>
<dbReference type="GO" id="GO:0006457">
    <property type="term" value="P:protein folding"/>
    <property type="evidence" value="ECO:0007669"/>
    <property type="project" value="UniProtKB-UniRule"/>
</dbReference>
<sequence>MLKKLLKKDDKKMAELNRQLRSYIAQIEALRVEIANIDDLISEYRATITTLKNLKDLGDGKEVLLPVGRIAQVAAKLEKVEKVVISIGSGISVELPFEEAVSQIEKEIAALIVLREALEKAMVDLYAKVEETTEKIREHGQFEASEEAKDEEEKEEK</sequence>
<dbReference type="AlphaFoldDB" id="A0A1R1MMR7"/>
<feature type="compositionally biased region" description="Acidic residues" evidence="4">
    <location>
        <begin position="144"/>
        <end position="157"/>
    </location>
</feature>
<dbReference type="EMBL" id="MOEN01000004">
    <property type="protein sequence ID" value="OMH41053.1"/>
    <property type="molecule type" value="Genomic_DNA"/>
</dbReference>
<dbReference type="RefSeq" id="WP_076712381.1">
    <property type="nucleotide sequence ID" value="NZ_MOEN01000004.1"/>
</dbReference>
<reference evidence="5 6" key="1">
    <citation type="submission" date="2016-10" db="EMBL/GenBank/DDBJ databases">
        <title>Genome sequence of a sulfur-reducing bacterium Desulfurobacterium indicum K6013.</title>
        <authorList>
            <person name="Cao J."/>
            <person name="Shao Z."/>
            <person name="Alain K."/>
            <person name="Jebbar M."/>
        </authorList>
    </citation>
    <scope>NUCLEOTIDE SEQUENCE [LARGE SCALE GENOMIC DNA]</scope>
    <source>
        <strain evidence="5 6">K6013</strain>
    </source>
</reference>
<evidence type="ECO:0000313" key="6">
    <source>
        <dbReference type="Proteomes" id="UP000187408"/>
    </source>
</evidence>
<comment type="function">
    <text evidence="2">Molecular chaperone capable of stabilizing a range of proteins.</text>
</comment>
<dbReference type="OrthoDB" id="13693at2"/>
<name>A0A1R1MMR7_9BACT</name>
<keyword evidence="2" id="KW-0143">Chaperone</keyword>
<dbReference type="HAMAP" id="MF_00308">
    <property type="entry name" value="PfdA"/>
    <property type="match status" value="1"/>
</dbReference>
<dbReference type="GO" id="GO:0005737">
    <property type="term" value="C:cytoplasm"/>
    <property type="evidence" value="ECO:0007669"/>
    <property type="project" value="UniProtKB-SubCell"/>
</dbReference>
<accession>A0A1R1MMR7</accession>
<dbReference type="InterPro" id="IPR004127">
    <property type="entry name" value="Prefoldin_subunit_alpha"/>
</dbReference>
<keyword evidence="3" id="KW-0175">Coiled coil</keyword>
<keyword evidence="2" id="KW-0963">Cytoplasm</keyword>
<feature type="coiled-coil region" evidence="3">
    <location>
        <begin position="101"/>
        <end position="135"/>
    </location>
</feature>
<dbReference type="GO" id="GO:0051082">
    <property type="term" value="F:unfolded protein binding"/>
    <property type="evidence" value="ECO:0007669"/>
    <property type="project" value="UniProtKB-UniRule"/>
</dbReference>
<evidence type="ECO:0000313" key="5">
    <source>
        <dbReference type="EMBL" id="OMH41053.1"/>
    </source>
</evidence>
<dbReference type="InterPro" id="IPR011599">
    <property type="entry name" value="PFD_alpha_archaea"/>
</dbReference>
<dbReference type="STRING" id="1914305.BLW93_01660"/>
<dbReference type="Pfam" id="PF02996">
    <property type="entry name" value="Prefoldin"/>
    <property type="match status" value="1"/>
</dbReference>
<feature type="region of interest" description="Disordered" evidence="4">
    <location>
        <begin position="137"/>
        <end position="157"/>
    </location>
</feature>
<organism evidence="5 6">
    <name type="scientific">Desulfurobacterium indicum</name>
    <dbReference type="NCBI Taxonomy" id="1914305"/>
    <lineage>
        <taxon>Bacteria</taxon>
        <taxon>Pseudomonadati</taxon>
        <taxon>Aquificota</taxon>
        <taxon>Aquificia</taxon>
        <taxon>Desulfurobacteriales</taxon>
        <taxon>Desulfurobacteriaceae</taxon>
        <taxon>Desulfurobacterium</taxon>
    </lineage>
</organism>
<comment type="similarity">
    <text evidence="2">Belongs to the prefoldin alpha subunit family.</text>
</comment>
<evidence type="ECO:0000256" key="3">
    <source>
        <dbReference type="SAM" id="Coils"/>
    </source>
</evidence>
<gene>
    <name evidence="5" type="ORF">BLW93_01660</name>
</gene>
<evidence type="ECO:0000256" key="4">
    <source>
        <dbReference type="SAM" id="MobiDB-lite"/>
    </source>
</evidence>
<dbReference type="Gene3D" id="1.10.287.370">
    <property type="match status" value="1"/>
</dbReference>
<evidence type="ECO:0000256" key="1">
    <source>
        <dbReference type="ARBA" id="ARBA00010048"/>
    </source>
</evidence>
<dbReference type="Proteomes" id="UP000187408">
    <property type="component" value="Unassembled WGS sequence"/>
</dbReference>
<comment type="similarity">
    <text evidence="1">Belongs to the prefoldin subunit alpha family.</text>
</comment>
<dbReference type="GO" id="GO:0016272">
    <property type="term" value="C:prefoldin complex"/>
    <property type="evidence" value="ECO:0007669"/>
    <property type="project" value="UniProtKB-UniRule"/>
</dbReference>
<dbReference type="InterPro" id="IPR009053">
    <property type="entry name" value="Prefoldin"/>
</dbReference>
<dbReference type="CDD" id="cd23160">
    <property type="entry name" value="Prefoldin_alpha_GimC"/>
    <property type="match status" value="1"/>
</dbReference>
<evidence type="ECO:0000256" key="2">
    <source>
        <dbReference type="HAMAP-Rule" id="MF_00308"/>
    </source>
</evidence>
<keyword evidence="6" id="KW-1185">Reference proteome</keyword>
<protein>
    <recommendedName>
        <fullName evidence="2">Putative prefoldin subunit alpha</fullName>
    </recommendedName>
</protein>